<gene>
    <name evidence="2" type="ORF">CVT24_008767</name>
</gene>
<feature type="compositionally biased region" description="Low complexity" evidence="1">
    <location>
        <begin position="312"/>
        <end position="322"/>
    </location>
</feature>
<feature type="region of interest" description="Disordered" evidence="1">
    <location>
        <begin position="38"/>
        <end position="134"/>
    </location>
</feature>
<evidence type="ECO:0000313" key="2">
    <source>
        <dbReference type="EMBL" id="PPQ64137.1"/>
    </source>
</evidence>
<dbReference type="AlphaFoldDB" id="A0A409VET1"/>
<organism evidence="2 3">
    <name type="scientific">Panaeolus cyanescens</name>
    <dbReference type="NCBI Taxonomy" id="181874"/>
    <lineage>
        <taxon>Eukaryota</taxon>
        <taxon>Fungi</taxon>
        <taxon>Dikarya</taxon>
        <taxon>Basidiomycota</taxon>
        <taxon>Agaricomycotina</taxon>
        <taxon>Agaricomycetes</taxon>
        <taxon>Agaricomycetidae</taxon>
        <taxon>Agaricales</taxon>
        <taxon>Agaricineae</taxon>
        <taxon>Galeropsidaceae</taxon>
        <taxon>Panaeolus</taxon>
    </lineage>
</organism>
<accession>A0A409VET1</accession>
<dbReference type="Proteomes" id="UP000284842">
    <property type="component" value="Unassembled WGS sequence"/>
</dbReference>
<reference evidence="2 3" key="1">
    <citation type="journal article" date="2018" name="Evol. Lett.">
        <title>Horizontal gene cluster transfer increased hallucinogenic mushroom diversity.</title>
        <authorList>
            <person name="Reynolds H.T."/>
            <person name="Vijayakumar V."/>
            <person name="Gluck-Thaler E."/>
            <person name="Korotkin H.B."/>
            <person name="Matheny P.B."/>
            <person name="Slot J.C."/>
        </authorList>
    </citation>
    <scope>NUCLEOTIDE SEQUENCE [LARGE SCALE GENOMIC DNA]</scope>
    <source>
        <strain evidence="2 3">2629</strain>
    </source>
</reference>
<evidence type="ECO:0000256" key="1">
    <source>
        <dbReference type="SAM" id="MobiDB-lite"/>
    </source>
</evidence>
<keyword evidence="3" id="KW-1185">Reference proteome</keyword>
<feature type="region of interest" description="Disordered" evidence="1">
    <location>
        <begin position="263"/>
        <end position="399"/>
    </location>
</feature>
<feature type="compositionally biased region" description="Polar residues" evidence="1">
    <location>
        <begin position="16"/>
        <end position="26"/>
    </location>
</feature>
<feature type="compositionally biased region" description="Polar residues" evidence="1">
    <location>
        <begin position="327"/>
        <end position="337"/>
    </location>
</feature>
<sequence>MQYGHMGIQERRDPNLDNSSSNFHQNGLNQALNTHLAAGLQQQQQQSYSRPNEYRNPSTSPPTLTQQAQAAASSSHSPLTFANVPGGTTSPAIKRKQVDNLTAQAAKRRRDTVGGEDDGGFDMDGSGGGAKHWSDDEKTKLFNWLMGVGQEEHWAALRATKNSCLRECALDVFGGKKTYQALKGCYERNFNLFKQIYAFESSQGGLSSLSALSENDRLREYDRRLQLARKNGTDVGNITARVIDHWHRVGWYDLFYRRWHGDPATTRPSQGRNAAGPSAALGAAEDVDDDDAPLDFSDQQLLNGMGTHDRQPQVPQQQQPQQHVYINPQSLRENPLSQPQPPPITAPQAQPQNVTAMRQAQQQQQQPPPPPTILSSGIPGLSAPPIGTNGLGSAGVGASTSSAPGIGNVPVGNQPDPTMINLPLTHELISRCLHYLGLQSQVAQEKLEYLRRKEAREVNELNAKKDMEKAAQSRNKTEKAIEVINNPNAEATLKAAATEYLRKMFLQQD</sequence>
<feature type="region of interest" description="Disordered" evidence="1">
    <location>
        <begin position="1"/>
        <end position="26"/>
    </location>
</feature>
<feature type="compositionally biased region" description="Low complexity" evidence="1">
    <location>
        <begin position="57"/>
        <end position="78"/>
    </location>
</feature>
<name>A0A409VET1_9AGAR</name>
<protein>
    <submittedName>
        <fullName evidence="2">Uncharacterized protein</fullName>
    </submittedName>
</protein>
<feature type="compositionally biased region" description="Low complexity" evidence="1">
    <location>
        <begin position="274"/>
        <end position="284"/>
    </location>
</feature>
<dbReference type="EMBL" id="NHTK01006094">
    <property type="protein sequence ID" value="PPQ64137.1"/>
    <property type="molecule type" value="Genomic_DNA"/>
</dbReference>
<dbReference type="OrthoDB" id="2685034at2759"/>
<evidence type="ECO:0000313" key="3">
    <source>
        <dbReference type="Proteomes" id="UP000284842"/>
    </source>
</evidence>
<comment type="caution">
    <text evidence="2">The sequence shown here is derived from an EMBL/GenBank/DDBJ whole genome shotgun (WGS) entry which is preliminary data.</text>
</comment>
<dbReference type="InParanoid" id="A0A409VET1"/>
<proteinExistence type="predicted"/>